<proteinExistence type="predicted"/>
<comment type="caution">
    <text evidence="2">The sequence shown here is derived from an EMBL/GenBank/DDBJ whole genome shotgun (WGS) entry which is preliminary data.</text>
</comment>
<name>A0A0F9R866_9ZZZZ</name>
<dbReference type="AlphaFoldDB" id="A0A0F9R866"/>
<sequence length="136" mass="15796">FSAISDVANTLTASVPRLDRSEDTEEEESHQRPADRHEDAIEPVTWRKATIPFRQDQLDRLTVTLARWTAEKRVKMSAAEVIRLGLDKMLRAMEEEPDEIILELYQQELREIAATEKRKYSRSRGAKKYLVQQGKL</sequence>
<reference evidence="2" key="1">
    <citation type="journal article" date="2015" name="Nature">
        <title>Complex archaea that bridge the gap between prokaryotes and eukaryotes.</title>
        <authorList>
            <person name="Spang A."/>
            <person name="Saw J.H."/>
            <person name="Jorgensen S.L."/>
            <person name="Zaremba-Niedzwiedzka K."/>
            <person name="Martijn J."/>
            <person name="Lind A.E."/>
            <person name="van Eijk R."/>
            <person name="Schleper C."/>
            <person name="Guy L."/>
            <person name="Ettema T.J."/>
        </authorList>
    </citation>
    <scope>NUCLEOTIDE SEQUENCE</scope>
</reference>
<feature type="non-terminal residue" evidence="2">
    <location>
        <position position="1"/>
    </location>
</feature>
<feature type="compositionally biased region" description="Basic and acidic residues" evidence="1">
    <location>
        <begin position="29"/>
        <end position="40"/>
    </location>
</feature>
<organism evidence="2">
    <name type="scientific">marine sediment metagenome</name>
    <dbReference type="NCBI Taxonomy" id="412755"/>
    <lineage>
        <taxon>unclassified sequences</taxon>
        <taxon>metagenomes</taxon>
        <taxon>ecological metagenomes</taxon>
    </lineage>
</organism>
<protein>
    <submittedName>
        <fullName evidence="2">Uncharacterized protein</fullName>
    </submittedName>
</protein>
<accession>A0A0F9R866</accession>
<feature type="region of interest" description="Disordered" evidence="1">
    <location>
        <begin position="1"/>
        <end position="41"/>
    </location>
</feature>
<dbReference type="EMBL" id="LAZR01003152">
    <property type="protein sequence ID" value="KKN21386.1"/>
    <property type="molecule type" value="Genomic_DNA"/>
</dbReference>
<evidence type="ECO:0000313" key="2">
    <source>
        <dbReference type="EMBL" id="KKN21386.1"/>
    </source>
</evidence>
<gene>
    <name evidence="2" type="ORF">LCGC14_0926030</name>
</gene>
<evidence type="ECO:0000256" key="1">
    <source>
        <dbReference type="SAM" id="MobiDB-lite"/>
    </source>
</evidence>